<keyword evidence="2 3" id="KW-0378">Hydrolase</keyword>
<dbReference type="EMBL" id="VSSQ01000380">
    <property type="protein sequence ID" value="MPL93096.1"/>
    <property type="molecule type" value="Genomic_DNA"/>
</dbReference>
<evidence type="ECO:0000256" key="2">
    <source>
        <dbReference type="ARBA" id="ARBA00022801"/>
    </source>
</evidence>
<dbReference type="PANTHER" id="PTHR31793">
    <property type="entry name" value="4-HYDROXYBENZOYL-COA THIOESTERASE FAMILY MEMBER"/>
    <property type="match status" value="1"/>
</dbReference>
<dbReference type="SUPFAM" id="SSF54637">
    <property type="entry name" value="Thioesterase/thiol ester dehydrase-isomerase"/>
    <property type="match status" value="1"/>
</dbReference>
<dbReference type="AlphaFoldDB" id="A0A644VP10"/>
<comment type="caution">
    <text evidence="3">The sequence shown here is derived from an EMBL/GenBank/DDBJ whole genome shotgun (WGS) entry which is preliminary data.</text>
</comment>
<organism evidence="3">
    <name type="scientific">bioreactor metagenome</name>
    <dbReference type="NCBI Taxonomy" id="1076179"/>
    <lineage>
        <taxon>unclassified sequences</taxon>
        <taxon>metagenomes</taxon>
        <taxon>ecological metagenomes</taxon>
    </lineage>
</organism>
<protein>
    <submittedName>
        <fullName evidence="3">Acyl-CoA thioester hydrolase YbgC</fullName>
        <ecNumber evidence="3">3.1.2.-</ecNumber>
    </submittedName>
</protein>
<dbReference type="InterPro" id="IPR006684">
    <property type="entry name" value="YbgC/YbaW"/>
</dbReference>
<dbReference type="Pfam" id="PF13279">
    <property type="entry name" value="4HBT_2"/>
    <property type="match status" value="1"/>
</dbReference>
<dbReference type="EC" id="3.1.2.-" evidence="3"/>
<evidence type="ECO:0000256" key="1">
    <source>
        <dbReference type="ARBA" id="ARBA00005953"/>
    </source>
</evidence>
<dbReference type="InterPro" id="IPR029069">
    <property type="entry name" value="HotDog_dom_sf"/>
</dbReference>
<evidence type="ECO:0000313" key="3">
    <source>
        <dbReference type="EMBL" id="MPL93096.1"/>
    </source>
</evidence>
<proteinExistence type="inferred from homology"/>
<accession>A0A644VP10</accession>
<reference evidence="3" key="1">
    <citation type="submission" date="2019-08" db="EMBL/GenBank/DDBJ databases">
        <authorList>
            <person name="Kucharzyk K."/>
            <person name="Murdoch R.W."/>
            <person name="Higgins S."/>
            <person name="Loffler F."/>
        </authorList>
    </citation>
    <scope>NUCLEOTIDE SEQUENCE</scope>
</reference>
<dbReference type="PANTHER" id="PTHR31793:SF27">
    <property type="entry name" value="NOVEL THIOESTERASE SUPERFAMILY DOMAIN AND SAPOSIN A-TYPE DOMAIN CONTAINING PROTEIN (0610012H03RIK)"/>
    <property type="match status" value="1"/>
</dbReference>
<gene>
    <name evidence="3" type="primary">ybgC_4</name>
    <name evidence="3" type="ORF">SDC9_39221</name>
</gene>
<dbReference type="CDD" id="cd00586">
    <property type="entry name" value="4HBT"/>
    <property type="match status" value="1"/>
</dbReference>
<dbReference type="Gene3D" id="3.10.129.10">
    <property type="entry name" value="Hotdog Thioesterase"/>
    <property type="match status" value="1"/>
</dbReference>
<dbReference type="NCBIfam" id="TIGR00051">
    <property type="entry name" value="YbgC/FadM family acyl-CoA thioesterase"/>
    <property type="match status" value="1"/>
</dbReference>
<dbReference type="GO" id="GO:0047617">
    <property type="term" value="F:fatty acyl-CoA hydrolase activity"/>
    <property type="evidence" value="ECO:0007669"/>
    <property type="project" value="TreeGrafter"/>
</dbReference>
<name>A0A644VP10_9ZZZZ</name>
<sequence length="131" mass="15477">MRVLYADTDQMGYVHHSNYPIYYEKARWELLRSIGISYKMLEESNIMLPVVELNSKYIKPAFYDELLRIQTELIFIKGALIKFIYNIYNEKDEFINKAETVLAFIDKNNRKPCRPSSLLIKAIKEKGFVIS</sequence>
<dbReference type="InterPro" id="IPR050563">
    <property type="entry name" value="4-hydroxybenzoyl-CoA_TE"/>
</dbReference>
<dbReference type="PIRSF" id="PIRSF003230">
    <property type="entry name" value="YbgC"/>
    <property type="match status" value="1"/>
</dbReference>
<comment type="similarity">
    <text evidence="1">Belongs to the 4-hydroxybenzoyl-CoA thioesterase family.</text>
</comment>